<feature type="transmembrane region" description="Helical" evidence="11">
    <location>
        <begin position="345"/>
        <end position="372"/>
    </location>
</feature>
<dbReference type="RefSeq" id="WP_014256988.1">
    <property type="nucleotide sequence ID" value="NC_016627.1"/>
</dbReference>
<dbReference type="OrthoDB" id="9813906at2"/>
<dbReference type="eggNOG" id="COG4214">
    <property type="taxonomic scope" value="Bacteria"/>
</dbReference>
<feature type="transmembrane region" description="Helical" evidence="11">
    <location>
        <begin position="307"/>
        <end position="325"/>
    </location>
</feature>
<evidence type="ECO:0000256" key="4">
    <source>
        <dbReference type="ARBA" id="ARBA00022519"/>
    </source>
</evidence>
<dbReference type="InterPro" id="IPR001851">
    <property type="entry name" value="ABC_transp_permease"/>
</dbReference>
<keyword evidence="2" id="KW-0813">Transport</keyword>
<dbReference type="KEGG" id="ccl:Clocl_4053"/>
<feature type="transmembrane region" description="Helical" evidence="11">
    <location>
        <begin position="259"/>
        <end position="277"/>
    </location>
</feature>
<keyword evidence="5" id="KW-0762">Sugar transport</keyword>
<feature type="transmembrane region" description="Helical" evidence="11">
    <location>
        <begin position="58"/>
        <end position="80"/>
    </location>
</feature>
<evidence type="ECO:0000256" key="8">
    <source>
        <dbReference type="ARBA" id="ARBA00023136"/>
    </source>
</evidence>
<dbReference type="PANTHER" id="PTHR32196">
    <property type="entry name" value="ABC TRANSPORTER PERMEASE PROTEIN YPHD-RELATED-RELATED"/>
    <property type="match status" value="1"/>
</dbReference>
<dbReference type="GO" id="GO:0022857">
    <property type="term" value="F:transmembrane transporter activity"/>
    <property type="evidence" value="ECO:0007669"/>
    <property type="project" value="InterPro"/>
</dbReference>
<name>G8LSX6_ACECE</name>
<reference evidence="12 13" key="2">
    <citation type="journal article" date="2012" name="Stand. Genomic Sci.">
        <title>Complete Genome Sequence of Clostridium clariflavum DSM 19732.</title>
        <authorList>
            <person name="Izquierdo J.A."/>
            <person name="Goodwin L."/>
            <person name="Davenport K.W."/>
            <person name="Teshima H."/>
            <person name="Bruce D."/>
            <person name="Detter C."/>
            <person name="Tapia R."/>
            <person name="Han S."/>
            <person name="Land M."/>
            <person name="Hauser L."/>
            <person name="Jeffries C.D."/>
            <person name="Han J."/>
            <person name="Pitluck S."/>
            <person name="Nolan M."/>
            <person name="Chen A."/>
            <person name="Huntemann M."/>
            <person name="Mavromatis K."/>
            <person name="Mikhailova N."/>
            <person name="Liolios K."/>
            <person name="Woyke T."/>
            <person name="Lynd L.R."/>
        </authorList>
    </citation>
    <scope>NUCLEOTIDE SEQUENCE [LARGE SCALE GENOMIC DNA]</scope>
    <source>
        <strain evidence="13">DSM 19732 / NBRC 101661 / EBR45</strain>
    </source>
</reference>
<dbReference type="STRING" id="720554.Clocl_4053"/>
<organism evidence="12 13">
    <name type="scientific">Acetivibrio clariflavus (strain DSM 19732 / NBRC 101661 / EBR45)</name>
    <name type="common">Clostridium clariflavum</name>
    <dbReference type="NCBI Taxonomy" id="720554"/>
    <lineage>
        <taxon>Bacteria</taxon>
        <taxon>Bacillati</taxon>
        <taxon>Bacillota</taxon>
        <taxon>Clostridia</taxon>
        <taxon>Eubacteriales</taxon>
        <taxon>Oscillospiraceae</taxon>
        <taxon>Acetivibrio</taxon>
    </lineage>
</organism>
<dbReference type="NCBIfam" id="NF040906">
    <property type="entry name" value="GguB"/>
    <property type="match status" value="1"/>
</dbReference>
<feature type="transmembrane region" description="Helical" evidence="11">
    <location>
        <begin position="87"/>
        <end position="105"/>
    </location>
</feature>
<dbReference type="EMBL" id="CP003065">
    <property type="protein sequence ID" value="AEV70489.1"/>
    <property type="molecule type" value="Genomic_DNA"/>
</dbReference>
<evidence type="ECO:0000256" key="11">
    <source>
        <dbReference type="SAM" id="Phobius"/>
    </source>
</evidence>
<keyword evidence="8 11" id="KW-0472">Membrane</keyword>
<proteinExistence type="predicted"/>
<evidence type="ECO:0000256" key="2">
    <source>
        <dbReference type="ARBA" id="ARBA00022448"/>
    </source>
</evidence>
<dbReference type="CDD" id="cd06579">
    <property type="entry name" value="TM_PBP1_transp_AraH_like"/>
    <property type="match status" value="1"/>
</dbReference>
<evidence type="ECO:0000256" key="7">
    <source>
        <dbReference type="ARBA" id="ARBA00022989"/>
    </source>
</evidence>
<sequence length="414" mass="44288">MVETVKVNTSNKTTYISGSVKTVLKNNIRQYAMLIALFTAMIIFQIATKGIFLKPMNVTNLILQNSYVLILAIGMTLCILTGGNIDLSVGSVCAFIGGIVGTLIINMKMDVWLAILIAIMAGALIGVWQGFWIAYVRIPAFIVTLSGMLVFRGLTNTLLKGLTLAPFPESFVKLSSGYIPDFFNVMGINIKVKDVNINITALVVGILASVIYVFLENKKRSEKKKYEMYIIPLPLFIAQLVFVVAAINVFFFYLAIHKGIPIILAIITVLLIGYSILTMKTVPGRYIYAMGGNEKAAKLSGINTNKVLFLTYVNMSVLAAIAGIAFTARSDAASPVAGVNFELDAIAACFIGGASAYGGVGTVIGAVIGALFMGVLNNGMSSLGVGSDWQMTIKGLVLLAAVAFDVISKNRAKA</sequence>
<dbReference type="AlphaFoldDB" id="G8LSX6"/>
<evidence type="ECO:0000256" key="3">
    <source>
        <dbReference type="ARBA" id="ARBA00022475"/>
    </source>
</evidence>
<feature type="transmembrane region" description="Helical" evidence="11">
    <location>
        <begin position="227"/>
        <end position="253"/>
    </location>
</feature>
<dbReference type="Proteomes" id="UP000005435">
    <property type="component" value="Chromosome"/>
</dbReference>
<evidence type="ECO:0000313" key="13">
    <source>
        <dbReference type="Proteomes" id="UP000005435"/>
    </source>
</evidence>
<dbReference type="PANTHER" id="PTHR32196:SF32">
    <property type="entry name" value="XYLOSE TRANSPORT SYSTEM PERMEASE PROTEIN XYLH"/>
    <property type="match status" value="1"/>
</dbReference>
<comment type="subcellular location">
    <subcellularLocation>
        <location evidence="1">Cell membrane</location>
        <topology evidence="1">Multi-pass membrane protein</topology>
    </subcellularLocation>
</comment>
<accession>G8LSX6</accession>
<evidence type="ECO:0000313" key="12">
    <source>
        <dbReference type="EMBL" id="AEV70489.1"/>
    </source>
</evidence>
<keyword evidence="4" id="KW-0997">Cell inner membrane</keyword>
<dbReference type="Pfam" id="PF02653">
    <property type="entry name" value="BPD_transp_2"/>
    <property type="match status" value="1"/>
</dbReference>
<gene>
    <name evidence="12" type="ordered locus">Clocl_4053</name>
</gene>
<dbReference type="HOGENOM" id="CLU_028880_2_0_9"/>
<comment type="function">
    <text evidence="9">Part of the binding-protein-dependent transport system for D-xylose. Probably responsible for the translocation of the substrate across the membrane.</text>
</comment>
<feature type="transmembrane region" description="Helical" evidence="11">
    <location>
        <begin position="31"/>
        <end position="52"/>
    </location>
</feature>
<feature type="transmembrane region" description="Helical" evidence="11">
    <location>
        <begin position="135"/>
        <end position="154"/>
    </location>
</feature>
<feature type="transmembrane region" description="Helical" evidence="11">
    <location>
        <begin position="195"/>
        <end position="215"/>
    </location>
</feature>
<keyword evidence="6 11" id="KW-0812">Transmembrane</keyword>
<evidence type="ECO:0000256" key="6">
    <source>
        <dbReference type="ARBA" id="ARBA00022692"/>
    </source>
</evidence>
<dbReference type="GO" id="GO:0005886">
    <property type="term" value="C:plasma membrane"/>
    <property type="evidence" value="ECO:0007669"/>
    <property type="project" value="UniProtKB-SubCell"/>
</dbReference>
<evidence type="ECO:0000256" key="5">
    <source>
        <dbReference type="ARBA" id="ARBA00022597"/>
    </source>
</evidence>
<evidence type="ECO:0000256" key="1">
    <source>
        <dbReference type="ARBA" id="ARBA00004651"/>
    </source>
</evidence>
<keyword evidence="3" id="KW-1003">Cell membrane</keyword>
<reference evidence="13" key="1">
    <citation type="submission" date="2011-12" db="EMBL/GenBank/DDBJ databases">
        <title>Complete sequence of Clostridium clariflavum DSM 19732.</title>
        <authorList>
            <consortium name="US DOE Joint Genome Institute"/>
            <person name="Lucas S."/>
            <person name="Han J."/>
            <person name="Lapidus A."/>
            <person name="Cheng J.-F."/>
            <person name="Goodwin L."/>
            <person name="Pitluck S."/>
            <person name="Peters L."/>
            <person name="Teshima H."/>
            <person name="Detter J.C."/>
            <person name="Han C."/>
            <person name="Tapia R."/>
            <person name="Land M."/>
            <person name="Hauser L."/>
            <person name="Kyrpides N."/>
            <person name="Ivanova N."/>
            <person name="Pagani I."/>
            <person name="Kitzmiller T."/>
            <person name="Lynd L."/>
            <person name="Izquierdo J."/>
            <person name="Woyke T."/>
        </authorList>
    </citation>
    <scope>NUCLEOTIDE SEQUENCE [LARGE SCALE GENOMIC DNA]</scope>
    <source>
        <strain evidence="13">DSM 19732 / NBRC 101661 / EBR45</strain>
    </source>
</reference>
<protein>
    <recommendedName>
        <fullName evidence="10">Xylose transport system permease protein XylH</fullName>
    </recommendedName>
</protein>
<evidence type="ECO:0000256" key="9">
    <source>
        <dbReference type="ARBA" id="ARBA00035611"/>
    </source>
</evidence>
<keyword evidence="7 11" id="KW-1133">Transmembrane helix</keyword>
<feature type="transmembrane region" description="Helical" evidence="11">
    <location>
        <begin position="111"/>
        <end position="128"/>
    </location>
</feature>
<keyword evidence="13" id="KW-1185">Reference proteome</keyword>
<evidence type="ECO:0000256" key="10">
    <source>
        <dbReference type="ARBA" id="ARBA00035686"/>
    </source>
</evidence>